<dbReference type="InterPro" id="IPR028939">
    <property type="entry name" value="P5C_Rdtase_cat_N"/>
</dbReference>
<gene>
    <name evidence="4" type="primary">proC</name>
    <name evidence="9" type="ORF">EZS26_002215</name>
</gene>
<sequence length="268" mass="28803">MTRMKLTIIGGGNMGGAIVRGLVQGTIFQASDITVIDVSDAPLKALRDFNPAIRVASSDYNSVATADIVILAVKPWLVQRVVETIRPHLNYANQIIVSIAAGITIDNLNAWLLQENKELSLPCLFRLIPNTAIAVRQSITLISTRNATSKQRDCLVNIFDELGSTVIVDESKLAAGTALTSCGIAYLFRYVRAAMLAGVEMGLYPKEAQNMVVKTMLGAASLLDDTQQNPEIEIDKVTTPGGITIQGLNTLEANGFSDAIIKAMKASR</sequence>
<keyword evidence="3 4" id="KW-0560">Oxidoreductase</keyword>
<evidence type="ECO:0000259" key="7">
    <source>
        <dbReference type="Pfam" id="PF03807"/>
    </source>
</evidence>
<name>A0A5M8NZM2_9BACT</name>
<dbReference type="InterPro" id="IPR036291">
    <property type="entry name" value="NAD(P)-bd_dom_sf"/>
</dbReference>
<evidence type="ECO:0000256" key="3">
    <source>
        <dbReference type="ARBA" id="ARBA00023002"/>
    </source>
</evidence>
<comment type="pathway">
    <text evidence="4">Amino-acid biosynthesis; L-proline biosynthesis; L-proline from L-glutamate 5-semialdehyde: step 1/1.</text>
</comment>
<evidence type="ECO:0000259" key="8">
    <source>
        <dbReference type="Pfam" id="PF14748"/>
    </source>
</evidence>
<dbReference type="FunFam" id="1.10.3730.10:FF:000001">
    <property type="entry name" value="Pyrroline-5-carboxylate reductase"/>
    <property type="match status" value="1"/>
</dbReference>
<feature type="binding site" evidence="6">
    <location>
        <begin position="72"/>
        <end position="75"/>
    </location>
    <ligand>
        <name>NADP(+)</name>
        <dbReference type="ChEBI" id="CHEBI:58349"/>
    </ligand>
</feature>
<dbReference type="GO" id="GO:0004735">
    <property type="term" value="F:pyrroline-5-carboxylate reductase activity"/>
    <property type="evidence" value="ECO:0007669"/>
    <property type="project" value="UniProtKB-UniRule"/>
</dbReference>
<dbReference type="PANTHER" id="PTHR11645:SF0">
    <property type="entry name" value="PYRROLINE-5-CARBOXYLATE REDUCTASE 3"/>
    <property type="match status" value="1"/>
</dbReference>
<dbReference type="SUPFAM" id="SSF51735">
    <property type="entry name" value="NAD(P)-binding Rossmann-fold domains"/>
    <property type="match status" value="1"/>
</dbReference>
<feature type="domain" description="Pyrroline-5-carboxylate reductase dimerisation" evidence="8">
    <location>
        <begin position="170"/>
        <end position="267"/>
    </location>
</feature>
<dbReference type="GO" id="GO:0055129">
    <property type="term" value="P:L-proline biosynthetic process"/>
    <property type="evidence" value="ECO:0007669"/>
    <property type="project" value="UniProtKB-UniRule"/>
</dbReference>
<evidence type="ECO:0000256" key="5">
    <source>
        <dbReference type="NCBIfam" id="TIGR00112"/>
    </source>
</evidence>
<dbReference type="Pfam" id="PF14748">
    <property type="entry name" value="P5CR_dimer"/>
    <property type="match status" value="1"/>
</dbReference>
<evidence type="ECO:0000313" key="10">
    <source>
        <dbReference type="Proteomes" id="UP000324575"/>
    </source>
</evidence>
<keyword evidence="4" id="KW-0963">Cytoplasm</keyword>
<dbReference type="GO" id="GO:0005737">
    <property type="term" value="C:cytoplasm"/>
    <property type="evidence" value="ECO:0007669"/>
    <property type="project" value="UniProtKB-SubCell"/>
</dbReference>
<organism evidence="9 10">
    <name type="scientific">Candidatus Ordinivivax streblomastigis</name>
    <dbReference type="NCBI Taxonomy" id="2540710"/>
    <lineage>
        <taxon>Bacteria</taxon>
        <taxon>Pseudomonadati</taxon>
        <taxon>Bacteroidota</taxon>
        <taxon>Bacteroidia</taxon>
        <taxon>Bacteroidales</taxon>
        <taxon>Candidatus Ordinivivax</taxon>
    </lineage>
</organism>
<comment type="catalytic activity">
    <reaction evidence="4">
        <text>L-proline + NAD(+) = (S)-1-pyrroline-5-carboxylate + NADH + 2 H(+)</text>
        <dbReference type="Rhea" id="RHEA:14105"/>
        <dbReference type="ChEBI" id="CHEBI:15378"/>
        <dbReference type="ChEBI" id="CHEBI:17388"/>
        <dbReference type="ChEBI" id="CHEBI:57540"/>
        <dbReference type="ChEBI" id="CHEBI:57945"/>
        <dbReference type="ChEBI" id="CHEBI:60039"/>
        <dbReference type="EC" id="1.5.1.2"/>
    </reaction>
</comment>
<dbReference type="EC" id="1.5.1.2" evidence="4 5"/>
<proteinExistence type="inferred from homology"/>
<dbReference type="Gene3D" id="3.40.50.720">
    <property type="entry name" value="NAD(P)-binding Rossmann-like Domain"/>
    <property type="match status" value="1"/>
</dbReference>
<comment type="function">
    <text evidence="4">Catalyzes the reduction of 1-pyrroline-5-carboxylate (PCA) to L-proline.</text>
</comment>
<dbReference type="PIRSF" id="PIRSF000193">
    <property type="entry name" value="Pyrrol-5-carb_rd"/>
    <property type="match status" value="1"/>
</dbReference>
<comment type="similarity">
    <text evidence="1 4">Belongs to the pyrroline-5-carboxylate reductase family.</text>
</comment>
<dbReference type="InterPro" id="IPR029036">
    <property type="entry name" value="P5CR_dimer"/>
</dbReference>
<comment type="caution">
    <text evidence="9">The sequence shown here is derived from an EMBL/GenBank/DDBJ whole genome shotgun (WGS) entry which is preliminary data.</text>
</comment>
<dbReference type="InterPro" id="IPR000304">
    <property type="entry name" value="Pyrroline-COOH_reductase"/>
</dbReference>
<evidence type="ECO:0000256" key="4">
    <source>
        <dbReference type="HAMAP-Rule" id="MF_01925"/>
    </source>
</evidence>
<feature type="binding site" evidence="6">
    <location>
        <begin position="9"/>
        <end position="14"/>
    </location>
    <ligand>
        <name>NADP(+)</name>
        <dbReference type="ChEBI" id="CHEBI:58349"/>
    </ligand>
</feature>
<dbReference type="Gene3D" id="1.10.3730.10">
    <property type="entry name" value="ProC C-terminal domain-like"/>
    <property type="match status" value="1"/>
</dbReference>
<dbReference type="Pfam" id="PF03807">
    <property type="entry name" value="F420_oxidored"/>
    <property type="match status" value="1"/>
</dbReference>
<evidence type="ECO:0000313" key="9">
    <source>
        <dbReference type="EMBL" id="KAA6301609.1"/>
    </source>
</evidence>
<keyword evidence="2 4" id="KW-0521">NADP</keyword>
<keyword evidence="4" id="KW-0641">Proline biosynthesis</keyword>
<dbReference type="Proteomes" id="UP000324575">
    <property type="component" value="Unassembled WGS sequence"/>
</dbReference>
<dbReference type="AlphaFoldDB" id="A0A5M8NZM2"/>
<evidence type="ECO:0000256" key="2">
    <source>
        <dbReference type="ARBA" id="ARBA00022857"/>
    </source>
</evidence>
<reference evidence="9 10" key="1">
    <citation type="submission" date="2019-03" db="EMBL/GenBank/DDBJ databases">
        <title>Single cell metagenomics reveals metabolic interactions within the superorganism composed of flagellate Streblomastix strix and complex community of Bacteroidetes bacteria on its surface.</title>
        <authorList>
            <person name="Treitli S.C."/>
            <person name="Kolisko M."/>
            <person name="Husnik F."/>
            <person name="Keeling P."/>
            <person name="Hampl V."/>
        </authorList>
    </citation>
    <scope>NUCLEOTIDE SEQUENCE [LARGE SCALE GENOMIC DNA]</scope>
    <source>
        <strain evidence="9">St1</strain>
    </source>
</reference>
<keyword evidence="4" id="KW-0028">Amino-acid biosynthesis</keyword>
<dbReference type="HAMAP" id="MF_01925">
    <property type="entry name" value="P5C_reductase"/>
    <property type="match status" value="1"/>
</dbReference>
<comment type="catalytic activity">
    <reaction evidence="4">
        <text>L-proline + NADP(+) = (S)-1-pyrroline-5-carboxylate + NADPH + 2 H(+)</text>
        <dbReference type="Rhea" id="RHEA:14109"/>
        <dbReference type="ChEBI" id="CHEBI:15378"/>
        <dbReference type="ChEBI" id="CHEBI:17388"/>
        <dbReference type="ChEBI" id="CHEBI:57783"/>
        <dbReference type="ChEBI" id="CHEBI:58349"/>
        <dbReference type="ChEBI" id="CHEBI:60039"/>
        <dbReference type="EC" id="1.5.1.2"/>
    </reaction>
</comment>
<dbReference type="SUPFAM" id="SSF48179">
    <property type="entry name" value="6-phosphogluconate dehydrogenase C-terminal domain-like"/>
    <property type="match status" value="1"/>
</dbReference>
<evidence type="ECO:0000256" key="6">
    <source>
        <dbReference type="PIRSR" id="PIRSR000193-1"/>
    </source>
</evidence>
<dbReference type="UniPathway" id="UPA00098">
    <property type="reaction ID" value="UER00361"/>
</dbReference>
<dbReference type="EMBL" id="SNRX01000016">
    <property type="protein sequence ID" value="KAA6301609.1"/>
    <property type="molecule type" value="Genomic_DNA"/>
</dbReference>
<comment type="subcellular location">
    <subcellularLocation>
        <location evidence="4">Cytoplasm</location>
    </subcellularLocation>
</comment>
<dbReference type="InterPro" id="IPR008927">
    <property type="entry name" value="6-PGluconate_DH-like_C_sf"/>
</dbReference>
<dbReference type="PANTHER" id="PTHR11645">
    <property type="entry name" value="PYRROLINE-5-CARBOXYLATE REDUCTASE"/>
    <property type="match status" value="1"/>
</dbReference>
<accession>A0A5M8NZM2</accession>
<dbReference type="NCBIfam" id="TIGR00112">
    <property type="entry name" value="proC"/>
    <property type="match status" value="1"/>
</dbReference>
<protein>
    <recommendedName>
        <fullName evidence="4 5">Pyrroline-5-carboxylate reductase</fullName>
        <shortName evidence="4">P5C reductase</shortName>
        <shortName evidence="4">P5CR</shortName>
        <ecNumber evidence="4 5">1.5.1.2</ecNumber>
    </recommendedName>
    <alternativeName>
        <fullName evidence="4">PCA reductase</fullName>
    </alternativeName>
</protein>
<evidence type="ECO:0000256" key="1">
    <source>
        <dbReference type="ARBA" id="ARBA00005525"/>
    </source>
</evidence>
<feature type="domain" description="Pyrroline-5-carboxylate reductase catalytic N-terminal" evidence="7">
    <location>
        <begin position="5"/>
        <end position="102"/>
    </location>
</feature>